<feature type="compositionally biased region" description="Basic and acidic residues" evidence="1">
    <location>
        <begin position="211"/>
        <end position="225"/>
    </location>
</feature>
<reference evidence="2 3" key="1">
    <citation type="submission" date="2014-11" db="EMBL/GenBank/DDBJ databases">
        <authorList>
            <person name="Zhu J."/>
            <person name="Qi W."/>
            <person name="Song R."/>
        </authorList>
    </citation>
    <scope>NUCLEOTIDE SEQUENCE [LARGE SCALE GENOMIC DNA]</scope>
</reference>
<feature type="compositionally biased region" description="Low complexity" evidence="1">
    <location>
        <begin position="105"/>
        <end position="129"/>
    </location>
</feature>
<organism evidence="2 3">
    <name type="scientific">Vitrella brassicaformis (strain CCMP3155)</name>
    <dbReference type="NCBI Taxonomy" id="1169540"/>
    <lineage>
        <taxon>Eukaryota</taxon>
        <taxon>Sar</taxon>
        <taxon>Alveolata</taxon>
        <taxon>Colpodellida</taxon>
        <taxon>Vitrellaceae</taxon>
        <taxon>Vitrella</taxon>
    </lineage>
</organism>
<sequence length="539" mass="58544">MAAACRQGGERGRAAYPSSSKDRQHDPCFRRSGTGAVSVASTDVGGDTGSGTPSTIGLSTTHSYAPPPSQQRRGSFINFSFYPRSAGHGGQRAQTANSRQHHHQQQQQPQTSSSHVGPSYSSFPQSFPSDMSESDRSQVVAAIAAKQHAACEASAGAVTETGSIKGSDCSTDCSPMRGCGGYGYDGYGYGCGVVDYGDSSPDFGGSDDDITDRSGRGPVRTHDVPEYSVSTVSASPSAAAKGHHFSSTEADRFATDQHSYHAQHHHHDPRRPVSPPPPPPALVVSESMVNYQFFLQYTYTPECALLAYNFTASIEQLRVFAVFEPLPDIRHLAVKLLYLLYKYQIHHIDMALDLALTLVYLSEALQLHHNDDTNTYPPPIADQADPSPSPFPSPSPPPPPYHSVTDAPTATESTTRALSAPAAPPGGCHVRKTSFSSGGGKSVANRGTVRLGDLVVPRSKGFEVVFYSVYLAHVWNQDRTICLRDWYREFGHESFRSCHELNCWVLKLMRGMRHWKLRAKPEDIRAYVSGLCQAPRLGE</sequence>
<feature type="compositionally biased region" description="Pro residues" evidence="1">
    <location>
        <begin position="387"/>
        <end position="401"/>
    </location>
</feature>
<feature type="region of interest" description="Disordered" evidence="1">
    <location>
        <begin position="1"/>
        <end position="135"/>
    </location>
</feature>
<dbReference type="Proteomes" id="UP000041254">
    <property type="component" value="Unassembled WGS sequence"/>
</dbReference>
<dbReference type="EMBL" id="CDMY01000356">
    <property type="protein sequence ID" value="CEM05230.1"/>
    <property type="molecule type" value="Genomic_DNA"/>
</dbReference>
<feature type="compositionally biased region" description="Low complexity" evidence="1">
    <location>
        <begin position="41"/>
        <end position="55"/>
    </location>
</feature>
<dbReference type="AlphaFoldDB" id="A0A0G4F1G3"/>
<feature type="region of interest" description="Disordered" evidence="1">
    <location>
        <begin position="258"/>
        <end position="281"/>
    </location>
</feature>
<feature type="compositionally biased region" description="Low complexity" evidence="1">
    <location>
        <begin position="228"/>
        <end position="240"/>
    </location>
</feature>
<feature type="region of interest" description="Disordered" evidence="1">
    <location>
        <begin position="202"/>
        <end position="241"/>
    </location>
</feature>
<feature type="region of interest" description="Disordered" evidence="1">
    <location>
        <begin position="372"/>
        <end position="442"/>
    </location>
</feature>
<name>A0A0G4F1G3_VITBC</name>
<accession>A0A0G4F1G3</accession>
<evidence type="ECO:0000256" key="1">
    <source>
        <dbReference type="SAM" id="MobiDB-lite"/>
    </source>
</evidence>
<protein>
    <submittedName>
        <fullName evidence="2">Uncharacterized protein</fullName>
    </submittedName>
</protein>
<feature type="compositionally biased region" description="Basic and acidic residues" evidence="1">
    <location>
        <begin position="20"/>
        <end position="29"/>
    </location>
</feature>
<feature type="compositionally biased region" description="Polar residues" evidence="1">
    <location>
        <begin position="406"/>
        <end position="417"/>
    </location>
</feature>
<evidence type="ECO:0000313" key="2">
    <source>
        <dbReference type="EMBL" id="CEM05230.1"/>
    </source>
</evidence>
<feature type="compositionally biased region" description="Pro residues" evidence="1">
    <location>
        <begin position="272"/>
        <end position="281"/>
    </location>
</feature>
<dbReference type="InParanoid" id="A0A0G4F1G3"/>
<proteinExistence type="predicted"/>
<keyword evidence="3" id="KW-1185">Reference proteome</keyword>
<evidence type="ECO:0000313" key="3">
    <source>
        <dbReference type="Proteomes" id="UP000041254"/>
    </source>
</evidence>
<gene>
    <name evidence="2" type="ORF">Vbra_14182</name>
</gene>
<dbReference type="OrthoDB" id="409377at2759"/>
<dbReference type="VEuPathDB" id="CryptoDB:Vbra_14182"/>